<name>A0A060C1Q2_9STRE</name>
<evidence type="ECO:0000256" key="1">
    <source>
        <dbReference type="SAM" id="MobiDB-lite"/>
    </source>
</evidence>
<feature type="region of interest" description="Disordered" evidence="1">
    <location>
        <begin position="98"/>
        <end position="121"/>
    </location>
</feature>
<protein>
    <submittedName>
        <fullName evidence="3">CAZy families GH25 protein</fullName>
    </submittedName>
</protein>
<evidence type="ECO:0000313" key="3">
    <source>
        <dbReference type="EMBL" id="AIA89159.1"/>
    </source>
</evidence>
<dbReference type="EMBL" id="KF121867">
    <property type="protein sequence ID" value="AIA89159.1"/>
    <property type="molecule type" value="Genomic_DNA"/>
</dbReference>
<dbReference type="InterPro" id="IPR038765">
    <property type="entry name" value="Papain-like_cys_pep_sf"/>
</dbReference>
<evidence type="ECO:0000259" key="2">
    <source>
        <dbReference type="Pfam" id="PF05257"/>
    </source>
</evidence>
<dbReference type="AlphaFoldDB" id="A0A060C1Q2"/>
<dbReference type="SUPFAM" id="SSF54001">
    <property type="entry name" value="Cysteine proteinases"/>
    <property type="match status" value="1"/>
</dbReference>
<sequence length="121" mass="12661">LFCTGKKTPQTGDVVIFRDSSHIGLVESVSGGYVHTIEGNTSGGSTLITNGGGVCRKTYGLTSSYILGYGRPAYSEAGTTVLATQTNSSKEDYVTVKNMGKTAAPRRSSTPTPPRPRRSAA</sequence>
<accession>A0A060C1Q2</accession>
<feature type="non-terminal residue" evidence="3">
    <location>
        <position position="1"/>
    </location>
</feature>
<dbReference type="InterPro" id="IPR007921">
    <property type="entry name" value="CHAP_dom"/>
</dbReference>
<proteinExistence type="predicted"/>
<organism evidence="3">
    <name type="scientific">uncultured Streptococcus sp</name>
    <dbReference type="NCBI Taxonomy" id="83427"/>
    <lineage>
        <taxon>Bacteria</taxon>
        <taxon>Bacillati</taxon>
        <taxon>Bacillota</taxon>
        <taxon>Bacilli</taxon>
        <taxon>Lactobacillales</taxon>
        <taxon>Streptococcaceae</taxon>
        <taxon>Streptococcus</taxon>
        <taxon>environmental samples</taxon>
    </lineage>
</organism>
<dbReference type="Pfam" id="PF05257">
    <property type="entry name" value="CHAP"/>
    <property type="match status" value="1"/>
</dbReference>
<feature type="domain" description="Peptidase C51" evidence="2">
    <location>
        <begin position="4"/>
        <end position="40"/>
    </location>
</feature>
<reference evidence="3" key="1">
    <citation type="journal article" date="2013" name="Environ. Microbiol.">
        <title>Seasonally variable intestinal metagenomes of the red palm weevil (Rhynchophorus ferrugineus).</title>
        <authorList>
            <person name="Jia S."/>
            <person name="Zhang X."/>
            <person name="Zhang G."/>
            <person name="Yin A."/>
            <person name="Zhang S."/>
            <person name="Li F."/>
            <person name="Wang L."/>
            <person name="Zhao D."/>
            <person name="Yun Q."/>
            <person name="Tala"/>
            <person name="Wang J."/>
            <person name="Sun G."/>
            <person name="Baabdullah M."/>
            <person name="Yu X."/>
            <person name="Hu S."/>
            <person name="Al-Mssallem I.S."/>
            <person name="Yu J."/>
        </authorList>
    </citation>
    <scope>NUCLEOTIDE SEQUENCE</scope>
</reference>